<evidence type="ECO:0000259" key="10">
    <source>
        <dbReference type="Pfam" id="PF01612"/>
    </source>
</evidence>
<dbReference type="Pfam" id="PF01612">
    <property type="entry name" value="DNA_pol_A_exo1"/>
    <property type="match status" value="1"/>
</dbReference>
<reference evidence="11" key="1">
    <citation type="submission" date="2023-03" db="EMBL/GenBank/DDBJ databases">
        <title>Massive genome expansion in bonnet fungi (Mycena s.s.) driven by repeated elements and novel gene families across ecological guilds.</title>
        <authorList>
            <consortium name="Lawrence Berkeley National Laboratory"/>
            <person name="Harder C.B."/>
            <person name="Miyauchi S."/>
            <person name="Viragh M."/>
            <person name="Kuo A."/>
            <person name="Thoen E."/>
            <person name="Andreopoulos B."/>
            <person name="Lu D."/>
            <person name="Skrede I."/>
            <person name="Drula E."/>
            <person name="Henrissat B."/>
            <person name="Morin E."/>
            <person name="Kohler A."/>
            <person name="Barry K."/>
            <person name="LaButti K."/>
            <person name="Morin E."/>
            <person name="Salamov A."/>
            <person name="Lipzen A."/>
            <person name="Mereny Z."/>
            <person name="Hegedus B."/>
            <person name="Baldrian P."/>
            <person name="Stursova M."/>
            <person name="Weitz H."/>
            <person name="Taylor A."/>
            <person name="Grigoriev I.V."/>
            <person name="Nagy L.G."/>
            <person name="Martin F."/>
            <person name="Kauserud H."/>
        </authorList>
    </citation>
    <scope>NUCLEOTIDE SEQUENCE</scope>
    <source>
        <strain evidence="11">CBHHK200</strain>
    </source>
</reference>
<keyword evidence="2" id="KW-0540">Nuclease</keyword>
<evidence type="ECO:0000313" key="11">
    <source>
        <dbReference type="EMBL" id="KAJ7033248.1"/>
    </source>
</evidence>
<evidence type="ECO:0000256" key="1">
    <source>
        <dbReference type="ARBA" id="ARBA00004123"/>
    </source>
</evidence>
<keyword evidence="3" id="KW-0479">Metal-binding</keyword>
<keyword evidence="4" id="KW-0378">Hydrolase</keyword>
<keyword evidence="6" id="KW-0460">Magnesium</keyword>
<proteinExistence type="predicted"/>
<evidence type="ECO:0000256" key="5">
    <source>
        <dbReference type="ARBA" id="ARBA00022839"/>
    </source>
</evidence>
<dbReference type="InterPro" id="IPR036397">
    <property type="entry name" value="RNaseH_sf"/>
</dbReference>
<evidence type="ECO:0000256" key="2">
    <source>
        <dbReference type="ARBA" id="ARBA00022722"/>
    </source>
</evidence>
<keyword evidence="12" id="KW-1185">Reference proteome</keyword>
<dbReference type="InterPro" id="IPR002562">
    <property type="entry name" value="3'-5'_exonuclease_dom"/>
</dbReference>
<feature type="domain" description="3'-5' exonuclease" evidence="10">
    <location>
        <begin position="86"/>
        <end position="215"/>
    </location>
</feature>
<dbReference type="GO" id="GO:0006139">
    <property type="term" value="P:nucleobase-containing compound metabolic process"/>
    <property type="evidence" value="ECO:0007669"/>
    <property type="project" value="InterPro"/>
</dbReference>
<evidence type="ECO:0000256" key="6">
    <source>
        <dbReference type="ARBA" id="ARBA00022842"/>
    </source>
</evidence>
<evidence type="ECO:0000313" key="12">
    <source>
        <dbReference type="Proteomes" id="UP001218188"/>
    </source>
</evidence>
<accession>A0AAD6WZG5</accession>
<dbReference type="GO" id="GO:0046872">
    <property type="term" value="F:metal ion binding"/>
    <property type="evidence" value="ECO:0007669"/>
    <property type="project" value="UniProtKB-KW"/>
</dbReference>
<keyword evidence="5" id="KW-0269">Exonuclease</keyword>
<evidence type="ECO:0000256" key="7">
    <source>
        <dbReference type="ARBA" id="ARBA00023242"/>
    </source>
</evidence>
<evidence type="ECO:0000256" key="8">
    <source>
        <dbReference type="ARBA" id="ARBA00040531"/>
    </source>
</evidence>
<evidence type="ECO:0000256" key="3">
    <source>
        <dbReference type="ARBA" id="ARBA00022723"/>
    </source>
</evidence>
<dbReference type="InterPro" id="IPR012337">
    <property type="entry name" value="RNaseH-like_sf"/>
</dbReference>
<dbReference type="Proteomes" id="UP001218188">
    <property type="component" value="Unassembled WGS sequence"/>
</dbReference>
<comment type="subcellular location">
    <subcellularLocation>
        <location evidence="1">Nucleus</location>
    </subcellularLocation>
</comment>
<sequence>MLVIPYAQTSTFYYITQLDLANNHLRAIVDSVIGFDTEFTLRAIPEHECIAMLLTPTSKNARRQYQIARMRSFPQGMPVDWVGAGICTVQIARGRNVFIINLKRIQAFPFELRRILESLRIRKVGTGFLADGKVIFEDLGCNVANFVDVGHMIRLAHPEKYALHSGKVSLETCVAHLLERYLDKGLGAATKWDETLDPTAIEYAGLDAQASLHVFFAASEHLRQKQNALGRIIPEDWYTYDFFEGSATRIVRNYLGERCPWSYTICPWYVAGAFSNYHM</sequence>
<keyword evidence="7" id="KW-0539">Nucleus</keyword>
<gene>
    <name evidence="11" type="ORF">C8F04DRAFT_1261059</name>
</gene>
<dbReference type="GO" id="GO:0003676">
    <property type="term" value="F:nucleic acid binding"/>
    <property type="evidence" value="ECO:0007669"/>
    <property type="project" value="InterPro"/>
</dbReference>
<evidence type="ECO:0000256" key="4">
    <source>
        <dbReference type="ARBA" id="ARBA00022801"/>
    </source>
</evidence>
<dbReference type="AlphaFoldDB" id="A0AAD6WZG5"/>
<name>A0AAD6WZG5_9AGAR</name>
<dbReference type="PANTHER" id="PTHR13620:SF109">
    <property type="entry name" value="3'-5' EXONUCLEASE"/>
    <property type="match status" value="1"/>
</dbReference>
<protein>
    <recommendedName>
        <fullName evidence="8">3'-5' exonuclease</fullName>
    </recommendedName>
    <alternativeName>
        <fullName evidence="9">Werner Syndrome-like exonuclease</fullName>
    </alternativeName>
</protein>
<dbReference type="Gene3D" id="3.30.420.10">
    <property type="entry name" value="Ribonuclease H-like superfamily/Ribonuclease H"/>
    <property type="match status" value="1"/>
</dbReference>
<dbReference type="PANTHER" id="PTHR13620">
    <property type="entry name" value="3-5 EXONUCLEASE"/>
    <property type="match status" value="1"/>
</dbReference>
<dbReference type="SUPFAM" id="SSF53098">
    <property type="entry name" value="Ribonuclease H-like"/>
    <property type="match status" value="1"/>
</dbReference>
<organism evidence="11 12">
    <name type="scientific">Mycena alexandri</name>
    <dbReference type="NCBI Taxonomy" id="1745969"/>
    <lineage>
        <taxon>Eukaryota</taxon>
        <taxon>Fungi</taxon>
        <taxon>Dikarya</taxon>
        <taxon>Basidiomycota</taxon>
        <taxon>Agaricomycotina</taxon>
        <taxon>Agaricomycetes</taxon>
        <taxon>Agaricomycetidae</taxon>
        <taxon>Agaricales</taxon>
        <taxon>Marasmiineae</taxon>
        <taxon>Mycenaceae</taxon>
        <taxon>Mycena</taxon>
    </lineage>
</organism>
<dbReference type="InterPro" id="IPR051132">
    <property type="entry name" value="3-5_Exonuclease_domain"/>
</dbReference>
<dbReference type="GO" id="GO:0005634">
    <property type="term" value="C:nucleus"/>
    <property type="evidence" value="ECO:0007669"/>
    <property type="project" value="UniProtKB-SubCell"/>
</dbReference>
<evidence type="ECO:0000256" key="9">
    <source>
        <dbReference type="ARBA" id="ARBA00042761"/>
    </source>
</evidence>
<comment type="caution">
    <text evidence="11">The sequence shown here is derived from an EMBL/GenBank/DDBJ whole genome shotgun (WGS) entry which is preliminary data.</text>
</comment>
<dbReference type="EMBL" id="JARJCM010000066">
    <property type="protein sequence ID" value="KAJ7033248.1"/>
    <property type="molecule type" value="Genomic_DNA"/>
</dbReference>
<dbReference type="GO" id="GO:0008408">
    <property type="term" value="F:3'-5' exonuclease activity"/>
    <property type="evidence" value="ECO:0007669"/>
    <property type="project" value="InterPro"/>
</dbReference>